<dbReference type="Proteomes" id="UP000827092">
    <property type="component" value="Unassembled WGS sequence"/>
</dbReference>
<name>A0AAV6ULZ1_9ARAC</name>
<dbReference type="AlphaFoldDB" id="A0AAV6ULZ1"/>
<sequence>MLAKDLNFITCLQTAIPICWQLGPRLSKNSQAWWQHFPMQRLLLLDSVQILVREAREGTYWRKAFPMPRVLQEFPHEE</sequence>
<reference evidence="1 2" key="1">
    <citation type="journal article" date="2022" name="Nat. Ecol. Evol.">
        <title>A masculinizing supergene underlies an exaggerated male reproductive morph in a spider.</title>
        <authorList>
            <person name="Hendrickx F."/>
            <person name="De Corte Z."/>
            <person name="Sonet G."/>
            <person name="Van Belleghem S.M."/>
            <person name="Kostlbacher S."/>
            <person name="Vangestel C."/>
        </authorList>
    </citation>
    <scope>NUCLEOTIDE SEQUENCE [LARGE SCALE GENOMIC DNA]</scope>
    <source>
        <strain evidence="1">W744_W776</strain>
    </source>
</reference>
<accession>A0AAV6ULZ1</accession>
<proteinExistence type="predicted"/>
<protein>
    <submittedName>
        <fullName evidence="1">Uncharacterized protein</fullName>
    </submittedName>
</protein>
<keyword evidence="2" id="KW-1185">Reference proteome</keyword>
<organism evidence="1 2">
    <name type="scientific">Oedothorax gibbosus</name>
    <dbReference type="NCBI Taxonomy" id="931172"/>
    <lineage>
        <taxon>Eukaryota</taxon>
        <taxon>Metazoa</taxon>
        <taxon>Ecdysozoa</taxon>
        <taxon>Arthropoda</taxon>
        <taxon>Chelicerata</taxon>
        <taxon>Arachnida</taxon>
        <taxon>Araneae</taxon>
        <taxon>Araneomorphae</taxon>
        <taxon>Entelegynae</taxon>
        <taxon>Araneoidea</taxon>
        <taxon>Linyphiidae</taxon>
        <taxon>Erigoninae</taxon>
        <taxon>Oedothorax</taxon>
    </lineage>
</organism>
<comment type="caution">
    <text evidence="1">The sequence shown here is derived from an EMBL/GenBank/DDBJ whole genome shotgun (WGS) entry which is preliminary data.</text>
</comment>
<evidence type="ECO:0000313" key="1">
    <source>
        <dbReference type="EMBL" id="KAG8184246.1"/>
    </source>
</evidence>
<gene>
    <name evidence="1" type="ORF">JTE90_019485</name>
</gene>
<dbReference type="EMBL" id="JAFNEN010000381">
    <property type="protein sequence ID" value="KAG8184246.1"/>
    <property type="molecule type" value="Genomic_DNA"/>
</dbReference>
<evidence type="ECO:0000313" key="2">
    <source>
        <dbReference type="Proteomes" id="UP000827092"/>
    </source>
</evidence>